<dbReference type="AlphaFoldDB" id="I3C7D3"/>
<evidence type="ECO:0000313" key="2">
    <source>
        <dbReference type="EMBL" id="EIJ39526.1"/>
    </source>
</evidence>
<dbReference type="SMART" id="SM00530">
    <property type="entry name" value="HTH_XRE"/>
    <property type="match status" value="1"/>
</dbReference>
<dbReference type="OrthoDB" id="1080574at2"/>
<dbReference type="CDD" id="cd00093">
    <property type="entry name" value="HTH_XRE"/>
    <property type="match status" value="1"/>
</dbReference>
<dbReference type="Proteomes" id="UP000004690">
    <property type="component" value="Unassembled WGS sequence"/>
</dbReference>
<dbReference type="STRING" id="926559.JoomaDRAFT_2552"/>
<keyword evidence="3" id="KW-1185">Reference proteome</keyword>
<dbReference type="GO" id="GO:0003677">
    <property type="term" value="F:DNA binding"/>
    <property type="evidence" value="ECO:0007669"/>
    <property type="project" value="InterPro"/>
</dbReference>
<dbReference type="eggNOG" id="COG1396">
    <property type="taxonomic scope" value="Bacteria"/>
</dbReference>
<evidence type="ECO:0000313" key="3">
    <source>
        <dbReference type="Proteomes" id="UP000004690"/>
    </source>
</evidence>
<dbReference type="HOGENOM" id="CLU_1813726_0_0_10"/>
<name>I3C7D3_9FLAO</name>
<protein>
    <submittedName>
        <fullName evidence="2">Putative transcriptional regulator with C-terminal CBS domains</fullName>
    </submittedName>
</protein>
<sequence length="143" mass="16719">MVIEIIISEFDFKVIRKLREKRILEDLTQEDLSAKVGVSESFFGNIENPKQPQKLNMRMFARVAKALEIKSYLELLPEEIVTNDLVKIRLKLLKINKRKEKDENGKPVKNMKIISIKAMSDKEISEYTASNEKNKFLRIISKH</sequence>
<dbReference type="SUPFAM" id="SSF47413">
    <property type="entry name" value="lambda repressor-like DNA-binding domains"/>
    <property type="match status" value="1"/>
</dbReference>
<reference evidence="2 3" key="1">
    <citation type="submission" date="2012-02" db="EMBL/GenBank/DDBJ databases">
        <title>Improved High-Quality Draft genome of Joostella marina DSM 19592.</title>
        <authorList>
            <consortium name="US DOE Joint Genome Institute (JGI-PGF)"/>
            <person name="Lucas S."/>
            <person name="Copeland A."/>
            <person name="Lapidus A."/>
            <person name="Bruce D."/>
            <person name="Goodwin L."/>
            <person name="Pitluck S."/>
            <person name="Peters L."/>
            <person name="Chertkov O."/>
            <person name="Ovchinnikova G."/>
            <person name="Kyrpides N."/>
            <person name="Mavromatis K."/>
            <person name="Detter J.C."/>
            <person name="Han C."/>
            <person name="Land M."/>
            <person name="Hauser L."/>
            <person name="Markowitz V."/>
            <person name="Cheng J.-F."/>
            <person name="Hugenholtz P."/>
            <person name="Woyke T."/>
            <person name="Wu D."/>
            <person name="Tindall B."/>
            <person name="Brambilla E."/>
            <person name="Klenk H.-P."/>
            <person name="Eisen J.A."/>
        </authorList>
    </citation>
    <scope>NUCLEOTIDE SEQUENCE [LARGE SCALE GENOMIC DNA]</scope>
    <source>
        <strain evidence="2 3">DSM 19592</strain>
    </source>
</reference>
<dbReference type="EMBL" id="JH651379">
    <property type="protein sequence ID" value="EIJ39526.1"/>
    <property type="molecule type" value="Genomic_DNA"/>
</dbReference>
<accession>I3C7D3</accession>
<gene>
    <name evidence="2" type="ORF">JoomaDRAFT_2552</name>
</gene>
<dbReference type="InterPro" id="IPR010982">
    <property type="entry name" value="Lambda_DNA-bd_dom_sf"/>
</dbReference>
<dbReference type="Gene3D" id="1.10.260.40">
    <property type="entry name" value="lambda repressor-like DNA-binding domains"/>
    <property type="match status" value="1"/>
</dbReference>
<feature type="domain" description="HTH cro/C1-type" evidence="1">
    <location>
        <begin position="15"/>
        <end position="73"/>
    </location>
</feature>
<dbReference type="PROSITE" id="PS50943">
    <property type="entry name" value="HTH_CROC1"/>
    <property type="match status" value="1"/>
</dbReference>
<proteinExistence type="predicted"/>
<dbReference type="InterPro" id="IPR001387">
    <property type="entry name" value="Cro/C1-type_HTH"/>
</dbReference>
<dbReference type="RefSeq" id="WP_008613033.1">
    <property type="nucleotide sequence ID" value="NZ_JH651379.1"/>
</dbReference>
<organism evidence="2 3">
    <name type="scientific">Galbibacter orientalis DSM 19592</name>
    <dbReference type="NCBI Taxonomy" id="926559"/>
    <lineage>
        <taxon>Bacteria</taxon>
        <taxon>Pseudomonadati</taxon>
        <taxon>Bacteroidota</taxon>
        <taxon>Flavobacteriia</taxon>
        <taxon>Flavobacteriales</taxon>
        <taxon>Flavobacteriaceae</taxon>
        <taxon>Galbibacter</taxon>
    </lineage>
</organism>
<evidence type="ECO:0000259" key="1">
    <source>
        <dbReference type="PROSITE" id="PS50943"/>
    </source>
</evidence>